<dbReference type="PANTHER" id="PTHR33450">
    <property type="entry name" value="EMB|CAB67623.1-RELATED"/>
    <property type="match status" value="1"/>
</dbReference>
<dbReference type="Pfam" id="PF05553">
    <property type="entry name" value="DUF761"/>
    <property type="match status" value="1"/>
</dbReference>
<sequence>MKNGASLGFLKQVISLVTTMAKAKSLALKNKTRAIKTRLFIFSLLRNKKVLLTSISHKLHALLGQEEARRNQSDDDESRHAIVVSLVCNAMTRESQYPNPTHTAEDKTYPDLTHSLFEESDQELELEDPGGSGSVIEMVRHSKEEGGEEFKLEDEIDHVADLFIRRFHRQMRMQKQQSFKRYQEMLQRSA</sequence>
<protein>
    <submittedName>
        <fullName evidence="1">Uncharacterized protein</fullName>
    </submittedName>
</protein>
<name>A0AAP0NMA6_LIQFO</name>
<dbReference type="PANTHER" id="PTHR33450:SF12">
    <property type="entry name" value="COTTON FIBER PROTEIN"/>
    <property type="match status" value="1"/>
</dbReference>
<dbReference type="Proteomes" id="UP001415857">
    <property type="component" value="Unassembled WGS sequence"/>
</dbReference>
<gene>
    <name evidence="1" type="ORF">L1049_003359</name>
</gene>
<proteinExistence type="predicted"/>
<dbReference type="InterPro" id="IPR008480">
    <property type="entry name" value="DUF761_pln"/>
</dbReference>
<accession>A0AAP0NMA6</accession>
<dbReference type="AlphaFoldDB" id="A0AAP0NMA6"/>
<evidence type="ECO:0000313" key="1">
    <source>
        <dbReference type="EMBL" id="KAK9272979.1"/>
    </source>
</evidence>
<reference evidence="1 2" key="1">
    <citation type="journal article" date="2024" name="Plant J.">
        <title>Genome sequences and population genomics reveal climatic adaptation and genomic divergence between two closely related sweetgum species.</title>
        <authorList>
            <person name="Xu W.Q."/>
            <person name="Ren C.Q."/>
            <person name="Zhang X.Y."/>
            <person name="Comes H.P."/>
            <person name="Liu X.H."/>
            <person name="Li Y.G."/>
            <person name="Kettle C.J."/>
            <person name="Jalonen R."/>
            <person name="Gaisberger H."/>
            <person name="Ma Y.Z."/>
            <person name="Qiu Y.X."/>
        </authorList>
    </citation>
    <scope>NUCLEOTIDE SEQUENCE [LARGE SCALE GENOMIC DNA]</scope>
    <source>
        <strain evidence="1">Hangzhou</strain>
    </source>
</reference>
<comment type="caution">
    <text evidence="1">The sequence shown here is derived from an EMBL/GenBank/DDBJ whole genome shotgun (WGS) entry which is preliminary data.</text>
</comment>
<evidence type="ECO:0000313" key="2">
    <source>
        <dbReference type="Proteomes" id="UP001415857"/>
    </source>
</evidence>
<dbReference type="EMBL" id="JBBPBK010000013">
    <property type="protein sequence ID" value="KAK9272979.1"/>
    <property type="molecule type" value="Genomic_DNA"/>
</dbReference>
<keyword evidence="2" id="KW-1185">Reference proteome</keyword>
<organism evidence="1 2">
    <name type="scientific">Liquidambar formosana</name>
    <name type="common">Formosan gum</name>
    <dbReference type="NCBI Taxonomy" id="63359"/>
    <lineage>
        <taxon>Eukaryota</taxon>
        <taxon>Viridiplantae</taxon>
        <taxon>Streptophyta</taxon>
        <taxon>Embryophyta</taxon>
        <taxon>Tracheophyta</taxon>
        <taxon>Spermatophyta</taxon>
        <taxon>Magnoliopsida</taxon>
        <taxon>eudicotyledons</taxon>
        <taxon>Gunneridae</taxon>
        <taxon>Pentapetalae</taxon>
        <taxon>Saxifragales</taxon>
        <taxon>Altingiaceae</taxon>
        <taxon>Liquidambar</taxon>
    </lineage>
</organism>